<evidence type="ECO:0000256" key="7">
    <source>
        <dbReference type="ARBA" id="ARBA00023002"/>
    </source>
</evidence>
<proteinExistence type="inferred from homology"/>
<dbReference type="GO" id="GO:0016402">
    <property type="term" value="F:pristanoyl-CoA oxidase activity"/>
    <property type="evidence" value="ECO:0007669"/>
    <property type="project" value="TreeGrafter"/>
</dbReference>
<reference evidence="16 17" key="1">
    <citation type="journal article" date="2017" name="Gigascience">
        <title>Genome sequence of the small brown planthopper, Laodelphax striatellus.</title>
        <authorList>
            <person name="Zhu J."/>
            <person name="Jiang F."/>
            <person name="Wang X."/>
            <person name="Yang P."/>
            <person name="Bao Y."/>
            <person name="Zhao W."/>
            <person name="Wang W."/>
            <person name="Lu H."/>
            <person name="Wang Q."/>
            <person name="Cui N."/>
            <person name="Li J."/>
            <person name="Chen X."/>
            <person name="Luo L."/>
            <person name="Yu J."/>
            <person name="Kang L."/>
            <person name="Cui F."/>
        </authorList>
    </citation>
    <scope>NUCLEOTIDE SEQUENCE [LARGE SCALE GENOMIC DNA]</scope>
    <source>
        <strain evidence="16">Lst14</strain>
    </source>
</reference>
<evidence type="ECO:0000256" key="8">
    <source>
        <dbReference type="ARBA" id="ARBA00023098"/>
    </source>
</evidence>
<dbReference type="Pfam" id="PF22924">
    <property type="entry name" value="ACOX_C_alpha1"/>
    <property type="match status" value="1"/>
</dbReference>
<feature type="domain" description="Acyl-CoA oxidase C-alpha1" evidence="15">
    <location>
        <begin position="313"/>
        <end position="475"/>
    </location>
</feature>
<dbReference type="GO" id="GO:0005504">
    <property type="term" value="F:fatty acid binding"/>
    <property type="evidence" value="ECO:0007669"/>
    <property type="project" value="TreeGrafter"/>
</dbReference>
<dbReference type="Proteomes" id="UP000291343">
    <property type="component" value="Unassembled WGS sequence"/>
</dbReference>
<dbReference type="OrthoDB" id="538336at2759"/>
<protein>
    <recommendedName>
        <fullName evidence="10">Acyl-coenzyme A oxidase</fullName>
    </recommendedName>
</protein>
<dbReference type="GO" id="GO:0071949">
    <property type="term" value="F:FAD binding"/>
    <property type="evidence" value="ECO:0007669"/>
    <property type="project" value="InterPro"/>
</dbReference>
<accession>A0A482XIA8</accession>
<comment type="similarity">
    <text evidence="3 10">Belongs to the acyl-CoA oxidase family.</text>
</comment>
<sequence length="701" mass="78199">MEGGSNMEVKSVHLVQVADLPACAALDKYRKQAAFDWKQLRIFVEQPLDLKIKMNVWTKLASDPLFGKYSEASSTDEQKRVTCHQLVRFASTGIYDNLDTTFLLFSSQTKFIMCVNEATAMVNPCLSVKIALGISLFANVILGLGTERHLHFYRDVWDAKILSCLAITELAHGSDTKRMRTVAEYDPAHQQFVINTPDVGAAKCWVGNLGKQCTHALLFAQLIAQNTNHGLHLFVVPIRDPKTLLPYPGITVGDIGEKAGLHGIDNGFIMFHKYRIPRENLLNRTGDITPEGEYETSFSDPQRILGAALENLSCGRVAIMQESSNTLAKATVIAVRYAAQRTQFTDQQGIETPLIEYQLHQWRLFPYVAAAYALKFFIQQFTDKYLDCVVVSKTDTSGFRDVQMMVSGVHAIVCCTKPLFTWICRNALQECREACGGHGFLKSAGLSEMRANHDAKVTYEGDNNVLLQTTSQWLLRQAAAPPPPPADEHLFPASTVRFMAHADAKLNNATVNPSALADVCNPTFIVDCYEWLLCWLLRETRTKRDQCQRLLNDPIAAKSLTQVYAAHTLAIVFAEYNVVSCFWSRCQQSSDAAQRALLENLFYLFALWSLHKHVSVFYQGGLFRGGQVASLMESAILELCRRLKASAVAAVDALAPPDFVVNSVLGCADGKLYERLIESMTKPGSTDRPTWWKEMVLKANL</sequence>
<evidence type="ECO:0000313" key="16">
    <source>
        <dbReference type="EMBL" id="RZF45563.1"/>
    </source>
</evidence>
<feature type="domain" description="Acyl-CoA oxidase/dehydrogenase middle" evidence="14">
    <location>
        <begin position="164"/>
        <end position="272"/>
    </location>
</feature>
<dbReference type="PANTHER" id="PTHR10909:SF223">
    <property type="entry name" value="ACYL-COENZYME A OXIDASE"/>
    <property type="match status" value="1"/>
</dbReference>
<evidence type="ECO:0000256" key="6">
    <source>
        <dbReference type="ARBA" id="ARBA00022832"/>
    </source>
</evidence>
<evidence type="ECO:0000313" key="17">
    <source>
        <dbReference type="Proteomes" id="UP000291343"/>
    </source>
</evidence>
<keyword evidence="7" id="KW-0560">Oxidoreductase</keyword>
<dbReference type="FunCoup" id="A0A482XIA8">
    <property type="interactions" value="399"/>
</dbReference>
<evidence type="ECO:0000256" key="9">
    <source>
        <dbReference type="ARBA" id="ARBA00023140"/>
    </source>
</evidence>
<evidence type="ECO:0000256" key="12">
    <source>
        <dbReference type="PIRSR" id="PIRSR000168-2"/>
    </source>
</evidence>
<dbReference type="InterPro" id="IPR055060">
    <property type="entry name" value="ACOX_C_alpha1"/>
</dbReference>
<dbReference type="InterPro" id="IPR002655">
    <property type="entry name" value="Acyl-CoA_oxidase_C"/>
</dbReference>
<keyword evidence="6" id="KW-0276">Fatty acid metabolism</keyword>
<evidence type="ECO:0000256" key="5">
    <source>
        <dbReference type="ARBA" id="ARBA00022827"/>
    </source>
</evidence>
<dbReference type="InterPro" id="IPR006091">
    <property type="entry name" value="Acyl-CoA_Oxase/DH_mid-dom"/>
</dbReference>
<keyword evidence="5 10" id="KW-0274">FAD</keyword>
<feature type="domain" description="Acyl-CoA oxidase C-terminal" evidence="13">
    <location>
        <begin position="522"/>
        <end position="696"/>
    </location>
</feature>
<evidence type="ECO:0000256" key="4">
    <source>
        <dbReference type="ARBA" id="ARBA00022630"/>
    </source>
</evidence>
<dbReference type="PIRSF" id="PIRSF000168">
    <property type="entry name" value="Acyl-CoA_oxidase"/>
    <property type="match status" value="1"/>
</dbReference>
<name>A0A482XIA8_LAOST</name>
<evidence type="ECO:0000256" key="1">
    <source>
        <dbReference type="ARBA" id="ARBA00001974"/>
    </source>
</evidence>
<dbReference type="Pfam" id="PF02770">
    <property type="entry name" value="Acyl-CoA_dh_M"/>
    <property type="match status" value="1"/>
</dbReference>
<dbReference type="InterPro" id="IPR046373">
    <property type="entry name" value="Acyl-CoA_Oxase/DH_mid-dom_sf"/>
</dbReference>
<evidence type="ECO:0000259" key="13">
    <source>
        <dbReference type="Pfam" id="PF01756"/>
    </source>
</evidence>
<keyword evidence="9" id="KW-0576">Peroxisome</keyword>
<dbReference type="SUPFAM" id="SSF47203">
    <property type="entry name" value="Acyl-CoA dehydrogenase C-terminal domain-like"/>
    <property type="match status" value="2"/>
</dbReference>
<dbReference type="InterPro" id="IPR036250">
    <property type="entry name" value="AcylCo_DH-like_C"/>
</dbReference>
<keyword evidence="8" id="KW-0443">Lipid metabolism</keyword>
<evidence type="ECO:0000256" key="11">
    <source>
        <dbReference type="PIRSR" id="PIRSR000168-1"/>
    </source>
</evidence>
<dbReference type="InParanoid" id="A0A482XIA8"/>
<dbReference type="FunFam" id="1.20.140.10:FF:000007">
    <property type="entry name" value="Acyl-coenzyme A oxidase"/>
    <property type="match status" value="1"/>
</dbReference>
<evidence type="ECO:0000256" key="3">
    <source>
        <dbReference type="ARBA" id="ARBA00006288"/>
    </source>
</evidence>
<comment type="subcellular location">
    <subcellularLocation>
        <location evidence="2">Peroxisome</location>
    </subcellularLocation>
</comment>
<dbReference type="SMR" id="A0A482XIA8"/>
<evidence type="ECO:0000259" key="15">
    <source>
        <dbReference type="Pfam" id="PF22924"/>
    </source>
</evidence>
<dbReference type="InterPro" id="IPR009100">
    <property type="entry name" value="AcylCoA_DH/oxidase_NM_dom_sf"/>
</dbReference>
<feature type="binding site" evidence="12">
    <location>
        <position position="207"/>
    </location>
    <ligand>
        <name>FAD</name>
        <dbReference type="ChEBI" id="CHEBI:57692"/>
    </ligand>
</feature>
<dbReference type="STRING" id="195883.A0A482XIA8"/>
<feature type="active site" description="Proton acceptor" evidence="11">
    <location>
        <position position="460"/>
    </location>
</feature>
<comment type="cofactor">
    <cofactor evidence="1">
        <name>FAD</name>
        <dbReference type="ChEBI" id="CHEBI:57692"/>
    </cofactor>
</comment>
<dbReference type="GO" id="GO:0005777">
    <property type="term" value="C:peroxisome"/>
    <property type="evidence" value="ECO:0007669"/>
    <property type="project" value="UniProtKB-SubCell"/>
</dbReference>
<evidence type="ECO:0000256" key="2">
    <source>
        <dbReference type="ARBA" id="ARBA00004275"/>
    </source>
</evidence>
<dbReference type="SUPFAM" id="SSF56645">
    <property type="entry name" value="Acyl-CoA dehydrogenase NM domain-like"/>
    <property type="match status" value="1"/>
</dbReference>
<dbReference type="Gene3D" id="2.40.110.10">
    <property type="entry name" value="Butyryl-CoA Dehydrogenase, subunit A, domain 2"/>
    <property type="match status" value="1"/>
</dbReference>
<dbReference type="FunFam" id="2.40.110.10:FF:000005">
    <property type="entry name" value="Acyl-coenzyme A oxidase"/>
    <property type="match status" value="1"/>
</dbReference>
<evidence type="ECO:0000256" key="10">
    <source>
        <dbReference type="PIRNR" id="PIRNR000168"/>
    </source>
</evidence>
<gene>
    <name evidence="16" type="ORF">LSTR_LSTR010964</name>
</gene>
<keyword evidence="4 10" id="KW-0285">Flavoprotein</keyword>
<dbReference type="GO" id="GO:0033540">
    <property type="term" value="P:fatty acid beta-oxidation using acyl-CoA oxidase"/>
    <property type="evidence" value="ECO:0007669"/>
    <property type="project" value="TreeGrafter"/>
</dbReference>
<dbReference type="AlphaFoldDB" id="A0A482XIA8"/>
<dbReference type="Gene3D" id="1.20.140.10">
    <property type="entry name" value="Butyryl-CoA Dehydrogenase, subunit A, domain 3"/>
    <property type="match status" value="2"/>
</dbReference>
<dbReference type="Pfam" id="PF01756">
    <property type="entry name" value="ACOX"/>
    <property type="match status" value="1"/>
</dbReference>
<feature type="binding site" evidence="12">
    <location>
        <position position="168"/>
    </location>
    <ligand>
        <name>FAD</name>
        <dbReference type="ChEBI" id="CHEBI:57692"/>
    </ligand>
</feature>
<dbReference type="PANTHER" id="PTHR10909">
    <property type="entry name" value="ELECTRON TRANSPORT OXIDOREDUCTASE"/>
    <property type="match status" value="1"/>
</dbReference>
<keyword evidence="17" id="KW-1185">Reference proteome</keyword>
<dbReference type="GO" id="GO:0055088">
    <property type="term" value="P:lipid homeostasis"/>
    <property type="evidence" value="ECO:0007669"/>
    <property type="project" value="TreeGrafter"/>
</dbReference>
<dbReference type="FunFam" id="1.20.140.10:FF:000010">
    <property type="entry name" value="Acyl-coenzyme A oxidase"/>
    <property type="match status" value="1"/>
</dbReference>
<dbReference type="EMBL" id="QKKF02008759">
    <property type="protein sequence ID" value="RZF45563.1"/>
    <property type="molecule type" value="Genomic_DNA"/>
</dbReference>
<dbReference type="InterPro" id="IPR012258">
    <property type="entry name" value="Acyl-CoA_oxidase"/>
</dbReference>
<evidence type="ECO:0000259" key="14">
    <source>
        <dbReference type="Pfam" id="PF02770"/>
    </source>
</evidence>
<organism evidence="16 17">
    <name type="scientific">Laodelphax striatellus</name>
    <name type="common">Small brown planthopper</name>
    <name type="synonym">Delphax striatella</name>
    <dbReference type="NCBI Taxonomy" id="195883"/>
    <lineage>
        <taxon>Eukaryota</taxon>
        <taxon>Metazoa</taxon>
        <taxon>Ecdysozoa</taxon>
        <taxon>Arthropoda</taxon>
        <taxon>Hexapoda</taxon>
        <taxon>Insecta</taxon>
        <taxon>Pterygota</taxon>
        <taxon>Neoptera</taxon>
        <taxon>Paraneoptera</taxon>
        <taxon>Hemiptera</taxon>
        <taxon>Auchenorrhyncha</taxon>
        <taxon>Fulgoroidea</taxon>
        <taxon>Delphacidae</taxon>
        <taxon>Criomorphinae</taxon>
        <taxon>Laodelphax</taxon>
    </lineage>
</organism>
<comment type="caution">
    <text evidence="16">The sequence shown here is derived from an EMBL/GenBank/DDBJ whole genome shotgun (WGS) entry which is preliminary data.</text>
</comment>